<evidence type="ECO:0000256" key="1">
    <source>
        <dbReference type="SAM" id="Coils"/>
    </source>
</evidence>
<dbReference type="InterPro" id="IPR006665">
    <property type="entry name" value="OmpA-like"/>
</dbReference>
<dbReference type="InterPro" id="IPR036737">
    <property type="entry name" value="OmpA-like_sf"/>
</dbReference>
<dbReference type="AlphaFoldDB" id="A0A3B0SEF1"/>
<keyword evidence="2" id="KW-1133">Transmembrane helix</keyword>
<dbReference type="PANTHER" id="PTHR30329">
    <property type="entry name" value="STATOR ELEMENT OF FLAGELLAR MOTOR COMPLEX"/>
    <property type="match status" value="1"/>
</dbReference>
<proteinExistence type="predicted"/>
<dbReference type="SUPFAM" id="SSF103088">
    <property type="entry name" value="OmpA-like"/>
    <property type="match status" value="1"/>
</dbReference>
<dbReference type="PANTHER" id="PTHR30329:SF21">
    <property type="entry name" value="LIPOPROTEIN YIAD-RELATED"/>
    <property type="match status" value="1"/>
</dbReference>
<feature type="coiled-coil region" evidence="1">
    <location>
        <begin position="216"/>
        <end position="257"/>
    </location>
</feature>
<keyword evidence="2" id="KW-0472">Membrane</keyword>
<dbReference type="InterPro" id="IPR050330">
    <property type="entry name" value="Bact_OuterMem_StrucFunc"/>
</dbReference>
<name>A0A3B0SEF1_9ZZZZ</name>
<evidence type="ECO:0000259" key="3">
    <source>
        <dbReference type="PROSITE" id="PS51123"/>
    </source>
</evidence>
<evidence type="ECO:0000256" key="2">
    <source>
        <dbReference type="SAM" id="Phobius"/>
    </source>
</evidence>
<dbReference type="CDD" id="cd07185">
    <property type="entry name" value="OmpA_C-like"/>
    <property type="match status" value="1"/>
</dbReference>
<feature type="coiled-coil region" evidence="1">
    <location>
        <begin position="366"/>
        <end position="445"/>
    </location>
</feature>
<feature type="coiled-coil region" evidence="1">
    <location>
        <begin position="55"/>
        <end position="117"/>
    </location>
</feature>
<organism evidence="4">
    <name type="scientific">hydrothermal vent metagenome</name>
    <dbReference type="NCBI Taxonomy" id="652676"/>
    <lineage>
        <taxon>unclassified sequences</taxon>
        <taxon>metagenomes</taxon>
        <taxon>ecological metagenomes</taxon>
    </lineage>
</organism>
<dbReference type="PROSITE" id="PS51123">
    <property type="entry name" value="OMPA_2"/>
    <property type="match status" value="1"/>
</dbReference>
<keyword evidence="1" id="KW-0175">Coiled coil</keyword>
<dbReference type="EMBL" id="UOEG01000263">
    <property type="protein sequence ID" value="VAW03628.1"/>
    <property type="molecule type" value="Genomic_DNA"/>
</dbReference>
<feature type="transmembrane region" description="Helical" evidence="2">
    <location>
        <begin position="20"/>
        <end position="44"/>
    </location>
</feature>
<dbReference type="Pfam" id="PF00691">
    <property type="entry name" value="OmpA"/>
    <property type="match status" value="1"/>
</dbReference>
<reference evidence="4" key="1">
    <citation type="submission" date="2018-06" db="EMBL/GenBank/DDBJ databases">
        <authorList>
            <person name="Zhirakovskaya E."/>
        </authorList>
    </citation>
    <scope>NUCLEOTIDE SEQUENCE</scope>
</reference>
<feature type="domain" description="OmpA-like" evidence="3">
    <location>
        <begin position="471"/>
        <end position="598"/>
    </location>
</feature>
<evidence type="ECO:0000313" key="4">
    <source>
        <dbReference type="EMBL" id="VAW03628.1"/>
    </source>
</evidence>
<dbReference type="NCBIfam" id="NF006542">
    <property type="entry name" value="PRK09039.1-1"/>
    <property type="match status" value="2"/>
</dbReference>
<accession>A0A3B0SEF1</accession>
<keyword evidence="2" id="KW-0812">Transmembrane</keyword>
<dbReference type="Gene3D" id="1.10.287.1490">
    <property type="match status" value="1"/>
</dbReference>
<dbReference type="Gene3D" id="3.30.1330.60">
    <property type="entry name" value="OmpA-like domain"/>
    <property type="match status" value="1"/>
</dbReference>
<sequence length="598" mass="65162">MALSRRTGTRFQASIWPGFVDAMTGLLLVLMFLLTIFMVVQFVLRDTISGQETILDKQAKELDSLSADVSALAEALGLERDRSADLDTQVGALSSTIDEARTRIASFEEQVTSLLADRENNLGQISELEGTRDTLISKQEALQLALTGLRDEVDAQTEAARLAAARRQALDALVADLQAKNAEAAQVGADLTAQVTNLETRLSDEEKTRLLEAAAAEALRDRLKNADAELTAMTLSLEEQRRKAEETLAMLAAAQTASEDLDVQLAAALLDRDTTRQALNITQSGLGEKDAEIARLKKDLAAALAAQQAATAEALDAGQIRKQLTAALAAKLAAEQATTEQVSAAQQRAALLAQTRNELADQAELTTKAQKQQALLNQQIAALRQQLSGLQGLLDDAQARDVAADVQLQSLGKNLNIALARAAAEERKRRKLEEEKRVLVEAQTEDLQKYRSDFFGKLRDVLGTQEGVRIDGDRFVFSSEVLFAPGRATLSEKGKQEIAKVVGILSNVLNDIPDNIDWVLRVDGHTDNVPIRGGKFADNWELSQARALSVVRYMIDHLDMPPARLSANGFGEFQPINPADTPEARAQNRRIELKFTEK</sequence>
<gene>
    <name evidence="4" type="ORF">MNBD_ALPHA07-1314</name>
</gene>
<protein>
    <submittedName>
        <fullName evidence="4">MotB-like protein Atu3746</fullName>
    </submittedName>
</protein>